<keyword evidence="2" id="KW-0496">Mitochondrion</keyword>
<dbReference type="AlphaFoldDB" id="A0A9E8Z0W6"/>
<dbReference type="SUPFAM" id="SSF56672">
    <property type="entry name" value="DNA/RNA polymerases"/>
    <property type="match status" value="1"/>
</dbReference>
<gene>
    <name evidence="2" type="primary">orf939</name>
</gene>
<organism evidence="2">
    <name type="scientific">Amicula sp. isolate GU52X-4 cfCalB7</name>
    <dbReference type="NCBI Taxonomy" id="3003489"/>
    <lineage>
        <taxon>Eukaryota</taxon>
        <taxon>Sar</taxon>
        <taxon>Stramenopiles</taxon>
        <taxon>Ochrophyta</taxon>
        <taxon>Bacillariophyta</taxon>
        <taxon>Bacillariophyceae</taxon>
        <taxon>Bacillariophycidae</taxon>
        <taxon>Naviculales</taxon>
        <taxon>Naviculaceae</taxon>
        <taxon>Amicula</taxon>
    </lineage>
</organism>
<reference evidence="2" key="1">
    <citation type="submission" date="2022-04" db="EMBL/GenBank/DDBJ databases">
        <title>A new insight into Amicula, a genus of tiny marine littoral diatoms with the description of two new tropical species and the largest mitogenome known for a stramenopile.</title>
        <authorList>
            <person name="Gastineau R."/>
            <person name="Li C."/>
            <person name="Ashworth M.P."/>
            <person name="Witkowski A."/>
            <person name="Turmel M."/>
            <person name="Gorecka E."/>
            <person name="Frankovich T.A."/>
            <person name="Wachnicka A."/>
            <person name="Lobban C.S."/>
            <person name="Theriot E.C."/>
            <person name="Otis C."/>
            <person name="Dabek P."/>
            <person name="Binczewska A."/>
            <person name="Lemieux C."/>
        </authorList>
    </citation>
    <scope>NUCLEOTIDE SEQUENCE</scope>
    <source>
        <strain evidence="2">GU52X-4 cfCalB7</strain>
    </source>
</reference>
<dbReference type="InterPro" id="IPR000477">
    <property type="entry name" value="RT_dom"/>
</dbReference>
<dbReference type="InterPro" id="IPR013597">
    <property type="entry name" value="Mat_intron_G2"/>
</dbReference>
<protein>
    <recommendedName>
        <fullName evidence="1">Reverse transcriptase domain-containing protein</fullName>
    </recommendedName>
</protein>
<dbReference type="CDD" id="cd01651">
    <property type="entry name" value="RT_G2_intron"/>
    <property type="match status" value="1"/>
</dbReference>
<dbReference type="Pfam" id="PF00078">
    <property type="entry name" value="RVT_1"/>
    <property type="match status" value="1"/>
</dbReference>
<dbReference type="InterPro" id="IPR043502">
    <property type="entry name" value="DNA/RNA_pol_sf"/>
</dbReference>
<dbReference type="PANTHER" id="PTHR34047:SF2">
    <property type="entry name" value="NUCLEAR INTRON MATURASE 1, MITOCHONDRIAL"/>
    <property type="match status" value="1"/>
</dbReference>
<dbReference type="Pfam" id="PF08388">
    <property type="entry name" value="GIIM"/>
    <property type="match status" value="1"/>
</dbReference>
<proteinExistence type="predicted"/>
<feature type="domain" description="Reverse transcriptase" evidence="1">
    <location>
        <begin position="293"/>
        <end position="571"/>
    </location>
</feature>
<evidence type="ECO:0000313" key="2">
    <source>
        <dbReference type="EMBL" id="WAK85033.1"/>
    </source>
</evidence>
<dbReference type="InterPro" id="IPR051083">
    <property type="entry name" value="GrpII_Intron_Splice-Mob/Def"/>
</dbReference>
<dbReference type="EMBL" id="ON390794">
    <property type="protein sequence ID" value="WAK85033.1"/>
    <property type="molecule type" value="Genomic_DNA"/>
</dbReference>
<evidence type="ECO:0000259" key="1">
    <source>
        <dbReference type="PROSITE" id="PS50878"/>
    </source>
</evidence>
<accession>A0A9E8Z0W6</accession>
<geneLocation type="mitochondrion" evidence="2"/>
<sequence length="939" mass="111663">MNVSKTEQISQHKTSFIFRRIGDIHNKFVIRKFSTGAIKKNIKDTEYRKLLNESALFKSDLKKLNSDLWKLYLKANRASTVFDDQQIASIHTIIDRYNLVVSNWLNYYKINNDFERIIDNEYYVPVERLQNIFIESIAICIYSIDLTYRKSGSQTPGMDNIDFKTSKHIEDEYLIANLPKKKRNHCKYKSAENIKVQRAKIITSELREQFKRQAQNYNKNLCLNLVSKCIIKTIRKNYTASTVKRVWIPKNNKPGLRPLGILTTREKVLQNIILLSSTPILEFSADPQSFGFRPQRSGTQCIAYLLNKIANVRKLNRKRGRMEPVSKTVHEFTKEDKHTMKIRQRTSLYTKRWPINQRRFRYIYWVYRQKVTPFRPTVNLYRRIINVDIKKCFDKLSHKSVLKYYPITKKYKFLLKAWLRTKIYGKRTENCAFSTSFTLNKGVPQGSIIGPACCNAALDGLEKAIKTTLPKNARMQINMPTLRYALKIHKKQSIKDLDEQMRKPYVNVETIRYANDIIIIAKASYEQTTKLVGTLKNFLRHRGLELKTPDNNQFFFTFKPNTSFNYLGFTIFFPNFKKTKFRRGKFTKFRASPSNLVDQRRYDYYRAAIFISILKYKITTQRIKIRQILHRRNSNMDLTMIINRLNEQVRGFSNYFNLSKQCRVQLSKLDFLTRRLLKKLLRTKYKSKKKTRQFIYQNFIKHGTFQYKNHALLKYTDVRLFKFRDIRFISLGKAYFELNIYLNQSKIGDKIMRSDYLNALNLLYYNKPLKRDEFECILLNHQNYTCTKCKLPINIELDKLEIDHNPSVYLLSKVALIDILNNIAIKLYNKKFKHIDKLICFEFFTKELLEFDIKTYFQNHIANKIKYSLTHKACNRVDGKLISARSSQNTKYFKKRFHDQLSANFVKETLGIRNKLNTLIRQTYKFNKRQRAKILLPKE</sequence>
<dbReference type="PANTHER" id="PTHR34047">
    <property type="entry name" value="NUCLEAR INTRON MATURASE 1, MITOCHONDRIAL-RELATED"/>
    <property type="match status" value="1"/>
</dbReference>
<dbReference type="PROSITE" id="PS50878">
    <property type="entry name" value="RT_POL"/>
    <property type="match status" value="1"/>
</dbReference>
<name>A0A9E8Z0W6_9STRA</name>